<protein>
    <recommendedName>
        <fullName evidence="3">SPOR domain-containing protein</fullName>
    </recommendedName>
</protein>
<dbReference type="InterPro" id="IPR036680">
    <property type="entry name" value="SPOR-like_sf"/>
</dbReference>
<name>A0ABQ0U9V6_PSEAF</name>
<keyword evidence="5" id="KW-1185">Reference proteome</keyword>
<keyword evidence="2" id="KW-1133">Transmembrane helix</keyword>
<reference evidence="4 5" key="1">
    <citation type="submission" date="2019-07" db="EMBL/GenBank/DDBJ databases">
        <title>Whole genome shotgun sequence of Pseudoalteromonas atlantica NBRC 103033.</title>
        <authorList>
            <person name="Hosoyama A."/>
            <person name="Uohara A."/>
            <person name="Ohji S."/>
            <person name="Ichikawa N."/>
        </authorList>
    </citation>
    <scope>NUCLEOTIDE SEQUENCE [LARGE SCALE GENOMIC DNA]</scope>
    <source>
        <strain evidence="4 5">NBRC 103033</strain>
    </source>
</reference>
<keyword evidence="2" id="KW-0472">Membrane</keyword>
<evidence type="ECO:0000259" key="3">
    <source>
        <dbReference type="PROSITE" id="PS51724"/>
    </source>
</evidence>
<dbReference type="InterPro" id="IPR007730">
    <property type="entry name" value="SPOR-like_dom"/>
</dbReference>
<feature type="region of interest" description="Disordered" evidence="1">
    <location>
        <begin position="269"/>
        <end position="361"/>
    </location>
</feature>
<evidence type="ECO:0000313" key="5">
    <source>
        <dbReference type="Proteomes" id="UP000321189"/>
    </source>
</evidence>
<dbReference type="EMBL" id="BJUT01000002">
    <property type="protein sequence ID" value="GEK75190.1"/>
    <property type="molecule type" value="Genomic_DNA"/>
</dbReference>
<gene>
    <name evidence="4" type="ORF">PAT01_04940</name>
</gene>
<evidence type="ECO:0000256" key="2">
    <source>
        <dbReference type="SAM" id="Phobius"/>
    </source>
</evidence>
<organism evidence="4 5">
    <name type="scientific">Pseudoalteromonas atlantica</name>
    <name type="common">Alteromonas atlantica</name>
    <dbReference type="NCBI Taxonomy" id="288"/>
    <lineage>
        <taxon>Bacteria</taxon>
        <taxon>Pseudomonadati</taxon>
        <taxon>Pseudomonadota</taxon>
        <taxon>Gammaproteobacteria</taxon>
        <taxon>Alteromonadales</taxon>
        <taxon>Pseudoalteromonadaceae</taxon>
        <taxon>Pseudoalteromonas</taxon>
    </lineage>
</organism>
<accession>A0ABQ0U9V6</accession>
<dbReference type="Gene3D" id="3.30.70.1070">
    <property type="entry name" value="Sporulation related repeat"/>
    <property type="match status" value="1"/>
</dbReference>
<dbReference type="Proteomes" id="UP000321189">
    <property type="component" value="Unassembled WGS sequence"/>
</dbReference>
<keyword evidence="2" id="KW-0812">Transmembrane</keyword>
<dbReference type="InterPro" id="IPR027417">
    <property type="entry name" value="P-loop_NTPase"/>
</dbReference>
<evidence type="ECO:0000256" key="1">
    <source>
        <dbReference type="SAM" id="MobiDB-lite"/>
    </source>
</evidence>
<dbReference type="Pfam" id="PF05036">
    <property type="entry name" value="SPOR"/>
    <property type="match status" value="1"/>
</dbReference>
<dbReference type="PROSITE" id="PS51724">
    <property type="entry name" value="SPOR"/>
    <property type="match status" value="1"/>
</dbReference>
<feature type="domain" description="SPOR" evidence="3">
    <location>
        <begin position="368"/>
        <end position="446"/>
    </location>
</feature>
<dbReference type="InterPro" id="IPR049945">
    <property type="entry name" value="AAA_22"/>
</dbReference>
<dbReference type="SUPFAM" id="SSF52540">
    <property type="entry name" value="P-loop containing nucleoside triphosphate hydrolases"/>
    <property type="match status" value="1"/>
</dbReference>
<proteinExistence type="predicted"/>
<feature type="compositionally biased region" description="Low complexity" evidence="1">
    <location>
        <begin position="315"/>
        <end position="335"/>
    </location>
</feature>
<feature type="transmembrane region" description="Helical" evidence="2">
    <location>
        <begin position="214"/>
        <end position="234"/>
    </location>
</feature>
<dbReference type="RefSeq" id="WP_154944633.1">
    <property type="nucleotide sequence ID" value="NZ_BJUT01000002.1"/>
</dbReference>
<dbReference type="Gene3D" id="3.40.50.300">
    <property type="entry name" value="P-loop containing nucleotide triphosphate hydrolases"/>
    <property type="match status" value="1"/>
</dbReference>
<comment type="caution">
    <text evidence="4">The sequence shown here is derived from an EMBL/GenBank/DDBJ whole genome shotgun (WGS) entry which is preliminary data.</text>
</comment>
<dbReference type="Pfam" id="PF13401">
    <property type="entry name" value="AAA_22"/>
    <property type="match status" value="1"/>
</dbReference>
<sequence>MQAQILPSRAALVDRIALQFEYGQNLIVLLGTSGLGKSYMLETFITDKYNSFNKAFVQVSASVNDVSLMSDILEQSFNSPLIDHDLSLSENFYQLLQQQPCEACLWVLDNARHLSEELLQELELLAKNSPVTLYIMLASQSKLAINNAVEIYLEPLSAHESKQLMSWYFPNLPYDEDPVFSAFLNEAKGNPSLLLAWQPTEHVADIVKKDKVSWRVHLISLLIIIMLLIIGLLYKNDMTQWWQTYYQNQQSQDIDTAIPASKITAIPSADKEVSSANSDISKADLPLEPVSDKSQGNVAPHKNDVPAIMQSLTREAQQSAQSEQSEQSEALPQSSNTPETIEPIESDNKESPQPKTSNNVSDNAWYLAQPDNNTTVQLLAVTQEKITREFIIQHNLSQHAKVYQTKRNNKVWWVVTIGSYASLADAKSALPALSSALRKNKPFYKKISKIKQEIARLDQ</sequence>
<evidence type="ECO:0000313" key="4">
    <source>
        <dbReference type="EMBL" id="GEK75190.1"/>
    </source>
</evidence>